<dbReference type="FunFam" id="3.30.565.10:FF:000010">
    <property type="entry name" value="Sensor histidine kinase RcsC"/>
    <property type="match status" value="1"/>
</dbReference>
<keyword evidence="6" id="KW-0418">Kinase</keyword>
<evidence type="ECO:0000256" key="5">
    <source>
        <dbReference type="ARBA" id="ARBA00022741"/>
    </source>
</evidence>
<keyword evidence="15" id="KW-0472">Membrane</keyword>
<dbReference type="PANTHER" id="PTHR45339">
    <property type="entry name" value="HYBRID SIGNAL TRANSDUCTION HISTIDINE KINASE J"/>
    <property type="match status" value="1"/>
</dbReference>
<reference evidence="20 21" key="1">
    <citation type="submission" date="2019-01" db="EMBL/GenBank/DDBJ databases">
        <title>Zoogloea oleivorans genome sequencing and assembly.</title>
        <authorList>
            <person name="Tancsics A."/>
            <person name="Farkas M."/>
            <person name="Kriszt B."/>
            <person name="Maroti G."/>
            <person name="Horvath B."/>
        </authorList>
    </citation>
    <scope>NUCLEOTIDE SEQUENCE [LARGE SCALE GENOMIC DNA]</scope>
    <source>
        <strain evidence="20 21">Buc</strain>
    </source>
</reference>
<dbReference type="InterPro" id="IPR003594">
    <property type="entry name" value="HATPase_dom"/>
</dbReference>
<dbReference type="InterPro" id="IPR036097">
    <property type="entry name" value="HisK_dim/P_sf"/>
</dbReference>
<dbReference type="Gene3D" id="3.40.50.2300">
    <property type="match status" value="2"/>
</dbReference>
<dbReference type="OrthoDB" id="8552871at2"/>
<dbReference type="GO" id="GO:0000155">
    <property type="term" value="F:phosphorelay sensor kinase activity"/>
    <property type="evidence" value="ECO:0007669"/>
    <property type="project" value="InterPro"/>
</dbReference>
<dbReference type="InterPro" id="IPR011006">
    <property type="entry name" value="CheY-like_superfamily"/>
</dbReference>
<feature type="domain" description="PAS" evidence="18">
    <location>
        <begin position="260"/>
        <end position="331"/>
    </location>
</feature>
<sequence length="1040" mass="112808">MNQVLNRLAARAGLRSLGQQLTVLFALLLTLSIGAYSIYVGLEQAEFVERLERQHADELSRHLAAVLEPHMVKGDADGILKHLTELQTTPGIRRLTVTDRQGIPITIVSRQTEHTAFVAETATTPITLPSENRQAASRLSPRMGKEQIVAWTGIGDAAPLGWLSVEISPEAADNDLRHILTDSILAGALTLLIGTAAILLFLRPTLRSLGRATTFAEGLEASRGALLVEPSDTAEIRKLVDALNWTSIRLFDGQSALAASESRNRAITEAALDCIITVDSEGCILEFNPAAERTFGITRAEALHQPYAKLFFPERLREAQSRGLRDLLTDIKPEALGQRIEAIAIHPNGEEFPVEVALVAVESAGSQLITAYLRDISDRKAAETYMRQAKELAEANSRSKSDFLANMSHEIRTPMNAILGMTDLALDTRLDNEQKEYLTLVKSSANSLLNIINDILDFSKIEAGKLDFEHIDFSLRDCVALAVRTLQQRAAEKNLQLTAQVAPEIPDSLIGDPHRLRQVLINLISNGIKFTNEGGVKVVVQPGPPSSSGASLAFSVEDSGVGIPAEKQELIFEAFSQADTSTTRRYGGTGLGLTISAQLVQAMGGHIGVDSTPGEGSTFRFTAQFGLGQSVPATEEQAHLEGLPVLVAVDNPAEREMLMELLGHWRMAPFATPDATTSRRELAQATSNGWPYRVVIVGTQLPDSEGFQLVEAIPQITNPTPCIIMLAGEGRRGDGARCRELGVAAYLPMPIQASDLLNAILLSVIPIEDDNTSDRQLITRHSLREQRRQMRILLAEDNVVNQTLALRLLGKLGHQVDVANNGQEALDLHERNRYDIILMDVQMPIMGGFDATARIREREAAGVPHTPVIAMTAHAMKGDRERCLKAGMDGYLSKPVHAPDLVEVLIHHAGHGDPAPPPGTELAPPSGPVFDRESVLANLGDDEDLLAQLIVMYSEDEPRMLADIDNAVRTGDAEALHSAAHALKGAVSNFCASRAQAKAQQLERLGREKHLADAPAILTELRNELGALREAFGLPIEADA</sequence>
<evidence type="ECO:0000259" key="17">
    <source>
        <dbReference type="PROSITE" id="PS50110"/>
    </source>
</evidence>
<feature type="transmembrane region" description="Helical" evidence="15">
    <location>
        <begin position="21"/>
        <end position="42"/>
    </location>
</feature>
<dbReference type="AlphaFoldDB" id="A0A6C2D682"/>
<dbReference type="Pfam" id="PF13426">
    <property type="entry name" value="PAS_9"/>
    <property type="match status" value="1"/>
</dbReference>
<dbReference type="Pfam" id="PF00512">
    <property type="entry name" value="HisKA"/>
    <property type="match status" value="1"/>
</dbReference>
<evidence type="ECO:0000313" key="21">
    <source>
        <dbReference type="Proteomes" id="UP000389128"/>
    </source>
</evidence>
<keyword evidence="4" id="KW-0808">Transferase</keyword>
<comment type="catalytic activity">
    <reaction evidence="1">
        <text>ATP + protein L-histidine = ADP + protein N-phospho-L-histidine.</text>
        <dbReference type="EC" id="2.7.13.3"/>
    </reaction>
</comment>
<comment type="subunit">
    <text evidence="10">At low DSF concentrations, interacts with RpfF.</text>
</comment>
<dbReference type="SUPFAM" id="SSF47384">
    <property type="entry name" value="Homodimeric domain of signal transducing histidine kinase"/>
    <property type="match status" value="1"/>
</dbReference>
<dbReference type="InterPro" id="IPR036890">
    <property type="entry name" value="HATPase_C_sf"/>
</dbReference>
<dbReference type="Proteomes" id="UP000389128">
    <property type="component" value="Unassembled WGS sequence"/>
</dbReference>
<evidence type="ECO:0000256" key="9">
    <source>
        <dbReference type="ARBA" id="ARBA00058004"/>
    </source>
</evidence>
<evidence type="ECO:0000256" key="1">
    <source>
        <dbReference type="ARBA" id="ARBA00000085"/>
    </source>
</evidence>
<accession>A0A6C2D682</accession>
<dbReference type="CDD" id="cd17546">
    <property type="entry name" value="REC_hyHK_CKI1_RcsC-like"/>
    <property type="match status" value="1"/>
</dbReference>
<evidence type="ECO:0000259" key="18">
    <source>
        <dbReference type="PROSITE" id="PS50112"/>
    </source>
</evidence>
<dbReference type="PANTHER" id="PTHR45339:SF3">
    <property type="entry name" value="HISTIDINE KINASE"/>
    <property type="match status" value="1"/>
</dbReference>
<dbReference type="SUPFAM" id="SSF52172">
    <property type="entry name" value="CheY-like"/>
    <property type="match status" value="2"/>
</dbReference>
<dbReference type="SMART" id="SM00387">
    <property type="entry name" value="HATPase_c"/>
    <property type="match status" value="1"/>
</dbReference>
<dbReference type="InterPro" id="IPR005467">
    <property type="entry name" value="His_kinase_dom"/>
</dbReference>
<dbReference type="SMART" id="SM00091">
    <property type="entry name" value="PAS"/>
    <property type="match status" value="1"/>
</dbReference>
<keyword evidence="15" id="KW-1133">Transmembrane helix</keyword>
<evidence type="ECO:0000259" key="16">
    <source>
        <dbReference type="PROSITE" id="PS50109"/>
    </source>
</evidence>
<dbReference type="EMBL" id="SDKK01000003">
    <property type="protein sequence ID" value="TYC61273.1"/>
    <property type="molecule type" value="Genomic_DNA"/>
</dbReference>
<evidence type="ECO:0000256" key="11">
    <source>
        <dbReference type="ARBA" id="ARBA00068150"/>
    </source>
</evidence>
<feature type="modified residue" description="Phosphohistidine" evidence="13">
    <location>
        <position position="981"/>
    </location>
</feature>
<evidence type="ECO:0000256" key="3">
    <source>
        <dbReference type="ARBA" id="ARBA00022553"/>
    </source>
</evidence>
<dbReference type="GO" id="GO:0005524">
    <property type="term" value="F:ATP binding"/>
    <property type="evidence" value="ECO:0007669"/>
    <property type="project" value="UniProtKB-KW"/>
</dbReference>
<proteinExistence type="predicted"/>
<dbReference type="SUPFAM" id="SSF55874">
    <property type="entry name" value="ATPase domain of HSP90 chaperone/DNA topoisomerase II/histidine kinase"/>
    <property type="match status" value="1"/>
</dbReference>
<evidence type="ECO:0000256" key="13">
    <source>
        <dbReference type="PROSITE-ProRule" id="PRU00110"/>
    </source>
</evidence>
<dbReference type="CDD" id="cd16922">
    <property type="entry name" value="HATPase_EvgS-ArcB-TorS-like"/>
    <property type="match status" value="1"/>
</dbReference>
<evidence type="ECO:0000313" key="20">
    <source>
        <dbReference type="EMBL" id="TYC61273.1"/>
    </source>
</evidence>
<dbReference type="GO" id="GO:0005886">
    <property type="term" value="C:plasma membrane"/>
    <property type="evidence" value="ECO:0007669"/>
    <property type="project" value="UniProtKB-SubCell"/>
</dbReference>
<keyword evidence="21" id="KW-1185">Reference proteome</keyword>
<evidence type="ECO:0000256" key="8">
    <source>
        <dbReference type="ARBA" id="ARBA00023012"/>
    </source>
</evidence>
<evidence type="ECO:0000256" key="6">
    <source>
        <dbReference type="ARBA" id="ARBA00022777"/>
    </source>
</evidence>
<dbReference type="InterPro" id="IPR001789">
    <property type="entry name" value="Sig_transdc_resp-reg_receiver"/>
</dbReference>
<evidence type="ECO:0000256" key="4">
    <source>
        <dbReference type="ARBA" id="ARBA00022679"/>
    </source>
</evidence>
<evidence type="ECO:0000256" key="10">
    <source>
        <dbReference type="ARBA" id="ARBA00064003"/>
    </source>
</evidence>
<feature type="domain" description="Response regulatory" evidence="17">
    <location>
        <begin position="644"/>
        <end position="764"/>
    </location>
</feature>
<dbReference type="SUPFAM" id="SSF55785">
    <property type="entry name" value="PYP-like sensor domain (PAS domain)"/>
    <property type="match status" value="1"/>
</dbReference>
<evidence type="ECO:0000256" key="12">
    <source>
        <dbReference type="ARBA" id="ARBA00070152"/>
    </source>
</evidence>
<dbReference type="Pfam" id="PF00072">
    <property type="entry name" value="Response_reg"/>
    <property type="match status" value="2"/>
</dbReference>
<dbReference type="NCBIfam" id="TIGR00229">
    <property type="entry name" value="sensory_box"/>
    <property type="match status" value="1"/>
</dbReference>
<feature type="domain" description="Response regulatory" evidence="17">
    <location>
        <begin position="791"/>
        <end position="909"/>
    </location>
</feature>
<comment type="caution">
    <text evidence="20">The sequence shown here is derived from an EMBL/GenBank/DDBJ whole genome shotgun (WGS) entry which is preliminary data.</text>
</comment>
<dbReference type="InterPro" id="IPR003661">
    <property type="entry name" value="HisK_dim/P_dom"/>
</dbReference>
<dbReference type="PROSITE" id="PS50112">
    <property type="entry name" value="PAS"/>
    <property type="match status" value="1"/>
</dbReference>
<dbReference type="Pfam" id="PF02518">
    <property type="entry name" value="HATPase_c"/>
    <property type="match status" value="1"/>
</dbReference>
<name>A0A6C2D682_9RHOO</name>
<dbReference type="SUPFAM" id="SSF47226">
    <property type="entry name" value="Histidine-containing phosphotransfer domain, HPT domain"/>
    <property type="match status" value="1"/>
</dbReference>
<dbReference type="CDD" id="cd00082">
    <property type="entry name" value="HisKA"/>
    <property type="match status" value="1"/>
</dbReference>
<feature type="domain" description="HPt" evidence="19">
    <location>
        <begin position="942"/>
        <end position="1035"/>
    </location>
</feature>
<dbReference type="CDD" id="cd00130">
    <property type="entry name" value="PAS"/>
    <property type="match status" value="1"/>
</dbReference>
<dbReference type="FunFam" id="1.10.287.130:FF:000002">
    <property type="entry name" value="Two-component osmosensing histidine kinase"/>
    <property type="match status" value="1"/>
</dbReference>
<organism evidence="20 21">
    <name type="scientific">Zoogloea oleivorans</name>
    <dbReference type="NCBI Taxonomy" id="1552750"/>
    <lineage>
        <taxon>Bacteria</taxon>
        <taxon>Pseudomonadati</taxon>
        <taxon>Pseudomonadota</taxon>
        <taxon>Betaproteobacteria</taxon>
        <taxon>Rhodocyclales</taxon>
        <taxon>Zoogloeaceae</taxon>
        <taxon>Zoogloea</taxon>
    </lineage>
</organism>
<keyword evidence="8" id="KW-0902">Two-component regulatory system</keyword>
<keyword evidence="5" id="KW-0547">Nucleotide-binding</keyword>
<evidence type="ECO:0000256" key="14">
    <source>
        <dbReference type="PROSITE-ProRule" id="PRU00169"/>
    </source>
</evidence>
<feature type="transmembrane region" description="Helical" evidence="15">
    <location>
        <begin position="184"/>
        <end position="202"/>
    </location>
</feature>
<feature type="modified residue" description="4-aspartylphosphate" evidence="14">
    <location>
        <position position="840"/>
    </location>
</feature>
<dbReference type="PROSITE" id="PS50110">
    <property type="entry name" value="RESPONSE_REGULATORY"/>
    <property type="match status" value="2"/>
</dbReference>
<evidence type="ECO:0000256" key="7">
    <source>
        <dbReference type="ARBA" id="ARBA00022840"/>
    </source>
</evidence>
<dbReference type="CDD" id="cd00088">
    <property type="entry name" value="HPT"/>
    <property type="match status" value="1"/>
</dbReference>
<gene>
    <name evidence="20" type="ORF">ETQ85_04250</name>
</gene>
<keyword evidence="3 14" id="KW-0597">Phosphoprotein</keyword>
<evidence type="ECO:0000256" key="2">
    <source>
        <dbReference type="ARBA" id="ARBA00012438"/>
    </source>
</evidence>
<dbReference type="Pfam" id="PF01627">
    <property type="entry name" value="Hpt"/>
    <property type="match status" value="1"/>
</dbReference>
<dbReference type="PROSITE" id="PS50109">
    <property type="entry name" value="HIS_KIN"/>
    <property type="match status" value="1"/>
</dbReference>
<dbReference type="PROSITE" id="PS50894">
    <property type="entry name" value="HPT"/>
    <property type="match status" value="1"/>
</dbReference>
<dbReference type="EC" id="2.7.13.3" evidence="2"/>
<dbReference type="InterPro" id="IPR036641">
    <property type="entry name" value="HPT_dom_sf"/>
</dbReference>
<dbReference type="Gene3D" id="1.10.287.130">
    <property type="match status" value="1"/>
</dbReference>
<keyword evidence="7" id="KW-0067">ATP-binding</keyword>
<evidence type="ECO:0000259" key="19">
    <source>
        <dbReference type="PROSITE" id="PS50894"/>
    </source>
</evidence>
<dbReference type="InterPro" id="IPR000014">
    <property type="entry name" value="PAS"/>
</dbReference>
<protein>
    <recommendedName>
        <fullName evidence="11">Sensory/regulatory protein RpfC</fullName>
        <ecNumber evidence="2">2.7.13.3</ecNumber>
    </recommendedName>
    <alternativeName>
        <fullName evidence="12">Virulence sensor protein BvgS</fullName>
    </alternativeName>
</protein>
<dbReference type="PRINTS" id="PR00344">
    <property type="entry name" value="BCTRLSENSOR"/>
</dbReference>
<dbReference type="InterPro" id="IPR004358">
    <property type="entry name" value="Sig_transdc_His_kin-like_C"/>
</dbReference>
<dbReference type="Gene3D" id="1.20.120.160">
    <property type="entry name" value="HPT domain"/>
    <property type="match status" value="1"/>
</dbReference>
<keyword evidence="15" id="KW-0812">Transmembrane</keyword>
<feature type="domain" description="Histidine kinase" evidence="16">
    <location>
        <begin position="406"/>
        <end position="627"/>
    </location>
</feature>
<dbReference type="RefSeq" id="WP_148577808.1">
    <property type="nucleotide sequence ID" value="NZ_SDKK01000003.1"/>
</dbReference>
<dbReference type="InterPro" id="IPR008207">
    <property type="entry name" value="Sig_transdc_His_kin_Hpt_dom"/>
</dbReference>
<dbReference type="SMART" id="SM00388">
    <property type="entry name" value="HisKA"/>
    <property type="match status" value="1"/>
</dbReference>
<dbReference type="InterPro" id="IPR035965">
    <property type="entry name" value="PAS-like_dom_sf"/>
</dbReference>
<dbReference type="Gene3D" id="3.30.450.20">
    <property type="entry name" value="PAS domain"/>
    <property type="match status" value="1"/>
</dbReference>
<comment type="function">
    <text evidence="9">Member of the two-component regulatory system BvgS/BvgA. Phosphorylates BvgA via a four-step phosphorelay in response to environmental signals.</text>
</comment>
<dbReference type="Gene3D" id="3.30.565.10">
    <property type="entry name" value="Histidine kinase-like ATPase, C-terminal domain"/>
    <property type="match status" value="1"/>
</dbReference>
<comment type="caution">
    <text evidence="14">Lacks conserved residue(s) required for the propagation of feature annotation.</text>
</comment>
<dbReference type="SMART" id="SM00448">
    <property type="entry name" value="REC"/>
    <property type="match status" value="2"/>
</dbReference>
<evidence type="ECO:0000256" key="15">
    <source>
        <dbReference type="SAM" id="Phobius"/>
    </source>
</evidence>